<dbReference type="InterPro" id="IPR057991">
    <property type="entry name" value="TPR_TAF2_C"/>
</dbReference>
<dbReference type="InterPro" id="IPR042097">
    <property type="entry name" value="Aminopeptidase_N-like_N_sf"/>
</dbReference>
<dbReference type="OMA" id="TDLFMKK"/>
<keyword evidence="6" id="KW-0539">Nucleus</keyword>
<dbReference type="GO" id="GO:0008237">
    <property type="term" value="F:metallopeptidase activity"/>
    <property type="evidence" value="ECO:0007669"/>
    <property type="project" value="InterPro"/>
</dbReference>
<dbReference type="GO" id="GO:0005669">
    <property type="term" value="C:transcription factor TFIID complex"/>
    <property type="evidence" value="ECO:0007669"/>
    <property type="project" value="EnsemblFungi"/>
</dbReference>
<reference evidence="13 14" key="1">
    <citation type="journal article" date="2011" name="Proc. Natl. Acad. Sci. U.S.A.">
        <title>Evolutionary erosion of yeast sex chromosomes by mating-type switching accidents.</title>
        <authorList>
            <person name="Gordon J.L."/>
            <person name="Armisen D."/>
            <person name="Proux-Wera E."/>
            <person name="Oheigeartaigh S.S."/>
            <person name="Byrne K.P."/>
            <person name="Wolfe K.H."/>
        </authorList>
    </citation>
    <scope>NUCLEOTIDE SEQUENCE [LARGE SCALE GENOMIC DNA]</scope>
    <source>
        <strain evidence="14">ATCC 10597 / BCRC 20456 / CBS 421 / NBRC 0211 / NRRL Y-12639</strain>
    </source>
</reference>
<dbReference type="GO" id="GO:0008270">
    <property type="term" value="F:zinc ion binding"/>
    <property type="evidence" value="ECO:0007669"/>
    <property type="project" value="InterPro"/>
</dbReference>
<dbReference type="SUPFAM" id="SSF63737">
    <property type="entry name" value="Leukotriene A4 hydrolase N-terminal domain"/>
    <property type="match status" value="1"/>
</dbReference>
<sequence>MSYSKGATPKSNRASSFSAVDHHITNMKGFRNFKIAHQKISLDIDLASHSIKGSTDIVIIPLVQNLDYISLDCKKLKINDVLIEKRRCDNYFHDDPLTTLEKNYMKDTNGSSLKASYLKTSIEQSHFLREKFADLNEPSPILETTDDRTKSQLIIKVPSSIKITLQDANLLANFTPITPSFKGGTPSNNTYMNNQESVFTPITIRIDYEVNNPNTGVKFDTFLQDKPYLWNAYTTNAELCSTASYWMPCVNSLDEKSTWEIEINVPRKVKDIGLTKIIGQNDVISSNTNNEKTKSEHKIKLKLTSTEVEQGEKQRKDEDLEEKNKKESNIDDDHDDDDDDDDDEEDDDEDEDEQSRLENDLSNPMNRDIKVCCSEYSTMVETTHPTDLSKKVLSFQIFNPVAPHHIGWAVGAFDVYTLPSIAQLDKPIVTNNTEINEEEQDEYNDDYNMQNNGLDATNQNDHFQENTENIDDINMDSADIIPIQIYALPTADIDEQTILNSTIVCPKIIDFYSKEFGSYPFTSYAMVFLPTVSDMTMDFASLTICNTRLLYRPDIIDLMFETTNQLAWSIANQWSGVNITPMEVNDIWCCIGMAGYMVLQFSKTLLGNNEFKYRLTKFNEQIVEQDWEKSPLGTAFTNASRPISTTSRDLEFIKLKAPMVLYILDRRMTKTERSFGMSRVLPKIFLQAMSGALSNNSLTSQHFQHVCERVNKNKLEYFFQQWVYGSGVPILRVTQRFNKKKMVVEMGIRQCQDKELDQGKVIGEDGFFASALEHIDHPDRNRTSFFTGSMTIRIHEADGTPYEHIVELKDIFTKIEIQYNTKYRRIRNKRLNVGGTNTPSGSGALSSAASRTNLNSQEFLNEQMDAIPSNRDVDSKIEKLGNVLTTRENRERWNLTDFSKTTEGNEFQRQNEAFEWLRIDSDSEWICKIHINQPDYMFASQLQQDGDVEAQLESIRYYEAVILDSPVNSMIYSSILTRTAMDRRYFYGIRLEACRALSKYAMNETDPNNFMGGSRHLIKVFQSLFCLDNSNIPKNNNFSDFQLYFLQKEIPSFLSKVRNERNESPHFIKQFLLDLLTYNENSENNYNDCYYVATLLHAVVDCAIADREDETFLPKVLDQIRRYENLEKWLPTYQLIVTYTIIEIKLKLHVAGLYSFENNDEILQLSLAYANDTKYSDNIPKIREACQDISLLGFQILLIEGGLKNKDVLKYFFESLCFTPELYIKERLVDIFVEALNFIMKRRLVDRFNDDLDYISEKINPKSLNLSNEDEIASLVMGGFEEEILDRKERNMRSTIIGLTTLLRLQFKDYLPLRQLFWDVLHVPTLSLYQRKRLFDVAKVLYTLTDSFEVVLPMPRDRKLVAKIDEDNKVVIKREGILKVHLAPKLKVISRKPSVTFVNPKNNTVEKSNLLAIKDTSVMTGTPSIPSSPATSISTDSSTTVPKIKVSGNKIKLTLGKVSKPKKVRSSRGTINRVGVLPIRFVKISTKPVGKENVPVKKVDISSVPFSNRVQISKANSRAFIIKIKLPSKGKKGDIHTDKTSSLV</sequence>
<dbReference type="InterPro" id="IPR027268">
    <property type="entry name" value="Peptidase_M4/M1_CTD_sf"/>
</dbReference>
<evidence type="ECO:0000313" key="13">
    <source>
        <dbReference type="EMBL" id="CCD24798.1"/>
    </source>
</evidence>
<dbReference type="OrthoDB" id="308861at2759"/>
<evidence type="ECO:0000256" key="6">
    <source>
        <dbReference type="ARBA" id="ARBA00023242"/>
    </source>
</evidence>
<feature type="domain" description="Transcription initiation factor TFIID subunit 2 Ig-like" evidence="11">
    <location>
        <begin position="726"/>
        <end position="934"/>
    </location>
</feature>
<keyword evidence="5" id="KW-0804">Transcription</keyword>
<keyword evidence="14" id="KW-1185">Reference proteome</keyword>
<accession>G0WAI7</accession>
<name>G0WAI7_NAUDC</name>
<dbReference type="PANTHER" id="PTHR15137">
    <property type="entry name" value="TRANSCRIPTION INITIATION FACTOR TFIID"/>
    <property type="match status" value="1"/>
</dbReference>
<dbReference type="InterPro" id="IPR014782">
    <property type="entry name" value="Peptidase_M1_dom"/>
</dbReference>
<proteinExistence type="inferred from homology"/>
<evidence type="ECO:0000256" key="1">
    <source>
        <dbReference type="ARBA" id="ARBA00004123"/>
    </source>
</evidence>
<dbReference type="InterPro" id="IPR057345">
    <property type="entry name" value="Ig-like_TAF2"/>
</dbReference>
<dbReference type="Pfam" id="PF25577">
    <property type="entry name" value="TPR_TAF2_C"/>
    <property type="match status" value="1"/>
</dbReference>
<feature type="compositionally biased region" description="Basic and acidic residues" evidence="9">
    <location>
        <begin position="310"/>
        <end position="331"/>
    </location>
</feature>
<dbReference type="GO" id="GO:0016251">
    <property type="term" value="F:RNA polymerase II general transcription initiation factor activity"/>
    <property type="evidence" value="ECO:0007669"/>
    <property type="project" value="TreeGrafter"/>
</dbReference>
<dbReference type="KEGG" id="ndi:NDAI_0D04850"/>
<evidence type="ECO:0000259" key="12">
    <source>
        <dbReference type="Pfam" id="PF25577"/>
    </source>
</evidence>
<feature type="compositionally biased region" description="Acidic residues" evidence="9">
    <location>
        <begin position="332"/>
        <end position="353"/>
    </location>
</feature>
<protein>
    <recommendedName>
        <fullName evidence="3">Transcription initiation factor TFIID subunit 2</fullName>
    </recommendedName>
    <alternativeName>
        <fullName evidence="8">TBP-associated factor 2</fullName>
    </alternativeName>
</protein>
<evidence type="ECO:0000256" key="7">
    <source>
        <dbReference type="ARBA" id="ARBA00025346"/>
    </source>
</evidence>
<evidence type="ECO:0000256" key="4">
    <source>
        <dbReference type="ARBA" id="ARBA00023015"/>
    </source>
</evidence>
<comment type="subcellular location">
    <subcellularLocation>
        <location evidence="1">Nucleus</location>
    </subcellularLocation>
</comment>
<comment type="similarity">
    <text evidence="2">Belongs to the TAF2 family.</text>
</comment>
<dbReference type="PANTHER" id="PTHR15137:SF9">
    <property type="entry name" value="TRANSCRIPTION INITIATION FACTOR TFIID SUBUNIT 2"/>
    <property type="match status" value="1"/>
</dbReference>
<gene>
    <name evidence="13" type="primary">NDAI0D04850</name>
    <name evidence="13" type="ordered locus">NDAI_0D04850</name>
</gene>
<dbReference type="SUPFAM" id="SSF55486">
    <property type="entry name" value="Metalloproteases ('zincins'), catalytic domain"/>
    <property type="match status" value="1"/>
</dbReference>
<dbReference type="Proteomes" id="UP000000689">
    <property type="component" value="Chromosome 4"/>
</dbReference>
<dbReference type="GeneID" id="11495200"/>
<dbReference type="GO" id="GO:0003682">
    <property type="term" value="F:chromatin binding"/>
    <property type="evidence" value="ECO:0007669"/>
    <property type="project" value="EnsemblFungi"/>
</dbReference>
<dbReference type="FunFam" id="1.10.390.10:FF:000011">
    <property type="entry name" value="Transcription initiation factor TFIID subunit"/>
    <property type="match status" value="1"/>
</dbReference>
<dbReference type="GO" id="GO:0006367">
    <property type="term" value="P:transcription initiation at RNA polymerase II promoter"/>
    <property type="evidence" value="ECO:0007669"/>
    <property type="project" value="TreeGrafter"/>
</dbReference>
<dbReference type="Gene3D" id="2.60.40.1730">
    <property type="entry name" value="tricorn interacting facor f3 domain"/>
    <property type="match status" value="1"/>
</dbReference>
<feature type="domain" description="Peptidase M1 membrane alanine aminopeptidase" evidence="10">
    <location>
        <begin position="506"/>
        <end position="626"/>
    </location>
</feature>
<dbReference type="Pfam" id="PF01433">
    <property type="entry name" value="Peptidase_M1"/>
    <property type="match status" value="1"/>
</dbReference>
<evidence type="ECO:0000313" key="14">
    <source>
        <dbReference type="Proteomes" id="UP000000689"/>
    </source>
</evidence>
<evidence type="ECO:0000259" key="11">
    <source>
        <dbReference type="Pfam" id="PF25316"/>
    </source>
</evidence>
<organism evidence="13 14">
    <name type="scientific">Naumovozyma dairenensis (strain ATCC 10597 / BCRC 20456 / CBS 421 / NBRC 0211 / NRRL Y-12639)</name>
    <name type="common">Saccharomyces dairenensis</name>
    <dbReference type="NCBI Taxonomy" id="1071378"/>
    <lineage>
        <taxon>Eukaryota</taxon>
        <taxon>Fungi</taxon>
        <taxon>Dikarya</taxon>
        <taxon>Ascomycota</taxon>
        <taxon>Saccharomycotina</taxon>
        <taxon>Saccharomycetes</taxon>
        <taxon>Saccharomycetales</taxon>
        <taxon>Saccharomycetaceae</taxon>
        <taxon>Naumovozyma</taxon>
    </lineage>
</organism>
<feature type="region of interest" description="Disordered" evidence="9">
    <location>
        <begin position="285"/>
        <end position="364"/>
    </location>
</feature>
<dbReference type="InterPro" id="IPR037813">
    <property type="entry name" value="TAF2"/>
</dbReference>
<dbReference type="eggNOG" id="KOG1932">
    <property type="taxonomic scope" value="Eukaryota"/>
</dbReference>
<dbReference type="GO" id="GO:0000976">
    <property type="term" value="F:transcription cis-regulatory region binding"/>
    <property type="evidence" value="ECO:0007669"/>
    <property type="project" value="TreeGrafter"/>
</dbReference>
<dbReference type="CDD" id="cd09839">
    <property type="entry name" value="M1_like_TAF2"/>
    <property type="match status" value="1"/>
</dbReference>
<evidence type="ECO:0000259" key="10">
    <source>
        <dbReference type="Pfam" id="PF01433"/>
    </source>
</evidence>
<evidence type="ECO:0000256" key="9">
    <source>
        <dbReference type="SAM" id="MobiDB-lite"/>
    </source>
</evidence>
<comment type="function">
    <text evidence="7">Functions as a component of the DNA-binding general transcription factor complex TFIID. Binding of TFIID to a promoter (with or without TATA element) is the initial step in pre-initiation complex (PIC) formation. TFIID plays a key role in the regulation of gene expression by RNA polymerase II through different activities such as transcription activator interaction, core promoter recognition and selectivity, TFIIA and TFIIB interaction, chromatin modification (histone acetylation by TAF1), facilitation of DNA opening and initiation of transcription.</text>
</comment>
<dbReference type="RefSeq" id="XP_003670041.1">
    <property type="nucleotide sequence ID" value="XM_003669993.1"/>
</dbReference>
<dbReference type="Gene3D" id="1.10.390.10">
    <property type="entry name" value="Neutral Protease Domain 2"/>
    <property type="match status" value="1"/>
</dbReference>
<dbReference type="GO" id="GO:0045944">
    <property type="term" value="P:positive regulation of transcription by RNA polymerase II"/>
    <property type="evidence" value="ECO:0007669"/>
    <property type="project" value="EnsemblFungi"/>
</dbReference>
<dbReference type="Pfam" id="PF25316">
    <property type="entry name" value="TAF2_3rd"/>
    <property type="match status" value="1"/>
</dbReference>
<evidence type="ECO:0000256" key="5">
    <source>
        <dbReference type="ARBA" id="ARBA00023163"/>
    </source>
</evidence>
<dbReference type="EMBL" id="HE580270">
    <property type="protein sequence ID" value="CCD24798.1"/>
    <property type="molecule type" value="Genomic_DNA"/>
</dbReference>
<evidence type="ECO:0000256" key="2">
    <source>
        <dbReference type="ARBA" id="ARBA00010937"/>
    </source>
</evidence>
<dbReference type="HOGENOM" id="CLU_002317_2_0_1"/>
<evidence type="ECO:0000256" key="8">
    <source>
        <dbReference type="ARBA" id="ARBA00076306"/>
    </source>
</evidence>
<keyword evidence="4" id="KW-0805">Transcription regulation</keyword>
<feature type="domain" description="Transcription initiation factor TFIID subunit 2 TPR repeats" evidence="12">
    <location>
        <begin position="935"/>
        <end position="1154"/>
    </location>
</feature>
<dbReference type="STRING" id="1071378.G0WAI7"/>
<evidence type="ECO:0000256" key="3">
    <source>
        <dbReference type="ARBA" id="ARBA00017363"/>
    </source>
</evidence>